<feature type="compositionally biased region" description="Basic and acidic residues" evidence="1">
    <location>
        <begin position="334"/>
        <end position="351"/>
    </location>
</feature>
<sequence>MSSQWNSFKAAWSNNATQYQSLDSLHAEKANTRWYWRLIAQIATYMILGGYLILPTTFDSDQRLRFNKGVLAIIIVALLTGGYSLTGLVWFACPSTLFRLDHIFLPVFSVSLFAFFAACYALAASPRYVFSDPSAPTTLALTLASASVYGIFSLMMHRSVRRMTRALDQNPYGVGSTTMQGPYQDPAYYPQYAQSVHPSTFSPANGYEPFSGARSHASFDGAASMRSTQEPSEEELVNQQMAKLLTRRDLGLSQNASRSTFHLDWPQAEEGDHELEGGIGRRRQSAMDDSGRLLAPAAAGRKRSQSAGGNAGAWNRFSRAVGADPGSTRHQRISSRDDRRREIEMNDMHTR</sequence>
<dbReference type="OrthoDB" id="3254104at2759"/>
<evidence type="ECO:0000256" key="1">
    <source>
        <dbReference type="SAM" id="MobiDB-lite"/>
    </source>
</evidence>
<feature type="transmembrane region" description="Helical" evidence="2">
    <location>
        <begin position="69"/>
        <end position="91"/>
    </location>
</feature>
<feature type="region of interest" description="Disordered" evidence="1">
    <location>
        <begin position="296"/>
        <end position="351"/>
    </location>
</feature>
<dbReference type="HOGENOM" id="CLU_067905_0_0_1"/>
<dbReference type="VEuPathDB" id="FungiDB:PV09_04022"/>
<proteinExistence type="predicted"/>
<keyword evidence="2" id="KW-0472">Membrane</keyword>
<accession>A0A0D2AEF2</accession>
<dbReference type="EMBL" id="KN847539">
    <property type="protein sequence ID" value="KIW04840.1"/>
    <property type="molecule type" value="Genomic_DNA"/>
</dbReference>
<dbReference type="RefSeq" id="XP_016214709.1">
    <property type="nucleotide sequence ID" value="XM_016357305.1"/>
</dbReference>
<gene>
    <name evidence="3" type="ORF">PV09_04022</name>
</gene>
<evidence type="ECO:0000256" key="2">
    <source>
        <dbReference type="SAM" id="Phobius"/>
    </source>
</evidence>
<reference evidence="3 4" key="1">
    <citation type="submission" date="2015-01" db="EMBL/GenBank/DDBJ databases">
        <title>The Genome Sequence of Ochroconis gallopava CBS43764.</title>
        <authorList>
            <consortium name="The Broad Institute Genomics Platform"/>
            <person name="Cuomo C."/>
            <person name="de Hoog S."/>
            <person name="Gorbushina A."/>
            <person name="Stielow B."/>
            <person name="Teixiera M."/>
            <person name="Abouelleil A."/>
            <person name="Chapman S.B."/>
            <person name="Priest M."/>
            <person name="Young S.K."/>
            <person name="Wortman J."/>
            <person name="Nusbaum C."/>
            <person name="Birren B."/>
        </authorList>
    </citation>
    <scope>NUCLEOTIDE SEQUENCE [LARGE SCALE GENOMIC DNA]</scope>
    <source>
        <strain evidence="3 4">CBS 43764</strain>
    </source>
</reference>
<dbReference type="InParanoid" id="A0A0D2AEF2"/>
<dbReference type="Proteomes" id="UP000053259">
    <property type="component" value="Unassembled WGS sequence"/>
</dbReference>
<keyword evidence="4" id="KW-1185">Reference proteome</keyword>
<keyword evidence="2" id="KW-0812">Transmembrane</keyword>
<evidence type="ECO:0000313" key="3">
    <source>
        <dbReference type="EMBL" id="KIW04840.1"/>
    </source>
</evidence>
<protein>
    <submittedName>
        <fullName evidence="3">Uncharacterized protein</fullName>
    </submittedName>
</protein>
<feature type="transmembrane region" description="Helical" evidence="2">
    <location>
        <begin position="34"/>
        <end position="54"/>
    </location>
</feature>
<keyword evidence="2" id="KW-1133">Transmembrane helix</keyword>
<feature type="transmembrane region" description="Helical" evidence="2">
    <location>
        <begin position="135"/>
        <end position="155"/>
    </location>
</feature>
<feature type="transmembrane region" description="Helical" evidence="2">
    <location>
        <begin position="103"/>
        <end position="123"/>
    </location>
</feature>
<dbReference type="AlphaFoldDB" id="A0A0D2AEF2"/>
<organism evidence="3 4">
    <name type="scientific">Verruconis gallopava</name>
    <dbReference type="NCBI Taxonomy" id="253628"/>
    <lineage>
        <taxon>Eukaryota</taxon>
        <taxon>Fungi</taxon>
        <taxon>Dikarya</taxon>
        <taxon>Ascomycota</taxon>
        <taxon>Pezizomycotina</taxon>
        <taxon>Dothideomycetes</taxon>
        <taxon>Pleosporomycetidae</taxon>
        <taxon>Venturiales</taxon>
        <taxon>Sympoventuriaceae</taxon>
        <taxon>Verruconis</taxon>
    </lineage>
</organism>
<dbReference type="GeneID" id="27311995"/>
<name>A0A0D2AEF2_9PEZI</name>
<evidence type="ECO:0000313" key="4">
    <source>
        <dbReference type="Proteomes" id="UP000053259"/>
    </source>
</evidence>